<evidence type="ECO:0000256" key="1">
    <source>
        <dbReference type="ARBA" id="ARBA00004651"/>
    </source>
</evidence>
<evidence type="ECO:0000256" key="7">
    <source>
        <dbReference type="SAM" id="Phobius"/>
    </source>
</evidence>
<accession>A0AAE3M471</accession>
<evidence type="ECO:0000313" key="11">
    <source>
        <dbReference type="Proteomes" id="UP001209229"/>
    </source>
</evidence>
<keyword evidence="3 7" id="KW-0812">Transmembrane</keyword>
<organism evidence="10 11">
    <name type="scientific">Plebeiibacterium sediminum</name>
    <dbReference type="NCBI Taxonomy" id="2992112"/>
    <lineage>
        <taxon>Bacteria</taxon>
        <taxon>Pseudomonadati</taxon>
        <taxon>Bacteroidota</taxon>
        <taxon>Bacteroidia</taxon>
        <taxon>Marinilabiliales</taxon>
        <taxon>Marinilabiliaceae</taxon>
        <taxon>Plebeiibacterium</taxon>
    </lineage>
</organism>
<dbReference type="GO" id="GO:0022857">
    <property type="term" value="F:transmembrane transporter activity"/>
    <property type="evidence" value="ECO:0007669"/>
    <property type="project" value="TreeGrafter"/>
</dbReference>
<keyword evidence="5 7" id="KW-0472">Membrane</keyword>
<reference evidence="10" key="1">
    <citation type="submission" date="2022-10" db="EMBL/GenBank/DDBJ databases">
        <authorList>
            <person name="Yu W.X."/>
        </authorList>
    </citation>
    <scope>NUCLEOTIDE SEQUENCE</scope>
    <source>
        <strain evidence="10">AAT</strain>
    </source>
</reference>
<dbReference type="InterPro" id="IPR003838">
    <property type="entry name" value="ABC3_permease_C"/>
</dbReference>
<comment type="subcellular location">
    <subcellularLocation>
        <location evidence="1">Cell membrane</location>
        <topology evidence="1">Multi-pass membrane protein</topology>
    </subcellularLocation>
</comment>
<keyword evidence="4 7" id="KW-1133">Transmembrane helix</keyword>
<comment type="caution">
    <text evidence="10">The sequence shown here is derived from an EMBL/GenBank/DDBJ whole genome shotgun (WGS) entry which is preliminary data.</text>
</comment>
<dbReference type="PANTHER" id="PTHR30572:SF4">
    <property type="entry name" value="ABC TRANSPORTER PERMEASE YTRF"/>
    <property type="match status" value="1"/>
</dbReference>
<feature type="transmembrane region" description="Helical" evidence="7">
    <location>
        <begin position="378"/>
        <end position="396"/>
    </location>
</feature>
<dbReference type="AlphaFoldDB" id="A0AAE3M471"/>
<dbReference type="Pfam" id="PF02687">
    <property type="entry name" value="FtsX"/>
    <property type="match status" value="1"/>
</dbReference>
<evidence type="ECO:0000256" key="6">
    <source>
        <dbReference type="ARBA" id="ARBA00038076"/>
    </source>
</evidence>
<proteinExistence type="inferred from homology"/>
<dbReference type="GO" id="GO:0005886">
    <property type="term" value="C:plasma membrane"/>
    <property type="evidence" value="ECO:0007669"/>
    <property type="project" value="UniProtKB-SubCell"/>
</dbReference>
<evidence type="ECO:0000256" key="4">
    <source>
        <dbReference type="ARBA" id="ARBA00022989"/>
    </source>
</evidence>
<dbReference type="Pfam" id="PF12704">
    <property type="entry name" value="MacB_PCD"/>
    <property type="match status" value="1"/>
</dbReference>
<dbReference type="Proteomes" id="UP001209229">
    <property type="component" value="Unassembled WGS sequence"/>
</dbReference>
<name>A0AAE3M471_9BACT</name>
<dbReference type="InterPro" id="IPR050250">
    <property type="entry name" value="Macrolide_Exporter_MacB"/>
</dbReference>
<keyword evidence="2" id="KW-1003">Cell membrane</keyword>
<dbReference type="RefSeq" id="WP_301190293.1">
    <property type="nucleotide sequence ID" value="NZ_JAPDPJ010000018.1"/>
</dbReference>
<feature type="transmembrane region" description="Helical" evidence="7">
    <location>
        <begin position="279"/>
        <end position="304"/>
    </location>
</feature>
<evidence type="ECO:0000313" key="10">
    <source>
        <dbReference type="EMBL" id="MCW3786728.1"/>
    </source>
</evidence>
<protein>
    <submittedName>
        <fullName evidence="10">ABC transporter permease</fullName>
    </submittedName>
</protein>
<dbReference type="InterPro" id="IPR025857">
    <property type="entry name" value="MacB_PCD"/>
</dbReference>
<dbReference type="PANTHER" id="PTHR30572">
    <property type="entry name" value="MEMBRANE COMPONENT OF TRANSPORTER-RELATED"/>
    <property type="match status" value="1"/>
</dbReference>
<comment type="similarity">
    <text evidence="6">Belongs to the ABC-4 integral membrane protein family.</text>
</comment>
<evidence type="ECO:0000259" key="8">
    <source>
        <dbReference type="Pfam" id="PF02687"/>
    </source>
</evidence>
<feature type="domain" description="ABC3 transporter permease C-terminal" evidence="8">
    <location>
        <begin position="283"/>
        <end position="403"/>
    </location>
</feature>
<gene>
    <name evidence="10" type="ORF">OM075_09635</name>
</gene>
<dbReference type="EMBL" id="JAPDPJ010000018">
    <property type="protein sequence ID" value="MCW3786728.1"/>
    <property type="molecule type" value="Genomic_DNA"/>
</dbReference>
<sequence>MFDNIQEIFSTLKQNKLRAIMTGFSVAWGIFMLILLLGSGNGLQNGMENNFKGSSKNALWIWSRRTQVAYDGLKAGRRIQFNNQDVTALDRKFSDDFDDITGRYSIGGEASFTYDNEYGTFRVEGVNPTFKKISIMNHTDGRFINDLDIQEYRKVVVISDPVEKALFKDSTSIGHYVKINKVPFLVVGTYEDLENKERKKAYIPLSTSQRVFNGNNKLSEIAIATNALTVEENKKIEENVRLLLAERHKVSPDDKQALGVWNTLEHFKQSQGIFAGIRIFIWVIGVMTIIAGIVGVSNIMIILVKERTKEIGVRKAIGATPLSVIRLVLSESIFITAFSGFFGLVAGMGLLSIVSMALEQAGSQVERAFWNPSADLGVALWALAILIIAGLIAGYVPARKASAIRPIEALHDD</sequence>
<feature type="domain" description="MacB-like periplasmic core" evidence="9">
    <location>
        <begin position="21"/>
        <end position="225"/>
    </location>
</feature>
<evidence type="ECO:0000256" key="5">
    <source>
        <dbReference type="ARBA" id="ARBA00023136"/>
    </source>
</evidence>
<evidence type="ECO:0000256" key="2">
    <source>
        <dbReference type="ARBA" id="ARBA00022475"/>
    </source>
</evidence>
<feature type="transmembrane region" description="Helical" evidence="7">
    <location>
        <begin position="333"/>
        <end position="358"/>
    </location>
</feature>
<evidence type="ECO:0000256" key="3">
    <source>
        <dbReference type="ARBA" id="ARBA00022692"/>
    </source>
</evidence>
<keyword evidence="11" id="KW-1185">Reference proteome</keyword>
<evidence type="ECO:0000259" key="9">
    <source>
        <dbReference type="Pfam" id="PF12704"/>
    </source>
</evidence>
<feature type="transmembrane region" description="Helical" evidence="7">
    <location>
        <begin position="20"/>
        <end position="40"/>
    </location>
</feature>